<keyword evidence="5" id="KW-0057">Aromatic amino acid biosynthesis</keyword>
<dbReference type="GO" id="GO:0009094">
    <property type="term" value="P:L-phenylalanine biosynthetic process"/>
    <property type="evidence" value="ECO:0007669"/>
    <property type="project" value="UniProtKB-UniPathway"/>
</dbReference>
<dbReference type="Pfam" id="PF01842">
    <property type="entry name" value="ACT"/>
    <property type="match status" value="1"/>
</dbReference>
<dbReference type="RefSeq" id="WP_066142985.1">
    <property type="nucleotide sequence ID" value="NZ_CBCSGM010000002.1"/>
</dbReference>
<dbReference type="GO" id="GO:0005737">
    <property type="term" value="C:cytoplasm"/>
    <property type="evidence" value="ECO:0007669"/>
    <property type="project" value="TreeGrafter"/>
</dbReference>
<dbReference type="InterPro" id="IPR045865">
    <property type="entry name" value="ACT-like_dom_sf"/>
</dbReference>
<organism evidence="11 12">
    <name type="scientific">Lederbergia lenta</name>
    <name type="common">Bacillus lentus</name>
    <dbReference type="NCBI Taxonomy" id="1467"/>
    <lineage>
        <taxon>Bacteria</taxon>
        <taxon>Bacillati</taxon>
        <taxon>Bacillota</taxon>
        <taxon>Bacilli</taxon>
        <taxon>Bacillales</taxon>
        <taxon>Bacillaceae</taxon>
        <taxon>Lederbergia</taxon>
    </lineage>
</organism>
<evidence type="ECO:0000256" key="7">
    <source>
        <dbReference type="ARBA" id="ARBA00023239"/>
    </source>
</evidence>
<feature type="domain" description="Prephenate dehydratase" evidence="9">
    <location>
        <begin position="2"/>
        <end position="179"/>
    </location>
</feature>
<evidence type="ECO:0000259" key="9">
    <source>
        <dbReference type="PROSITE" id="PS51171"/>
    </source>
</evidence>
<proteinExistence type="predicted"/>
<evidence type="ECO:0000256" key="1">
    <source>
        <dbReference type="ARBA" id="ARBA00004741"/>
    </source>
</evidence>
<dbReference type="GO" id="GO:0004664">
    <property type="term" value="F:prephenate dehydratase activity"/>
    <property type="evidence" value="ECO:0007669"/>
    <property type="project" value="UniProtKB-EC"/>
</dbReference>
<dbReference type="CDD" id="cd04905">
    <property type="entry name" value="ACT_CM-PDT"/>
    <property type="match status" value="1"/>
</dbReference>
<keyword evidence="7 11" id="KW-0456">Lyase</keyword>
<dbReference type="InterPro" id="IPR001086">
    <property type="entry name" value="Preph_deHydtase"/>
</dbReference>
<dbReference type="SUPFAM" id="SSF53850">
    <property type="entry name" value="Periplasmic binding protein-like II"/>
    <property type="match status" value="1"/>
</dbReference>
<comment type="pathway">
    <text evidence="1">Amino-acid biosynthesis; L-phenylalanine biosynthesis; phenylpyruvate from prephenate: step 1/1.</text>
</comment>
<gene>
    <name evidence="11" type="primary">pheA</name>
    <name evidence="11" type="ORF">NCTC4824_00463</name>
</gene>
<evidence type="ECO:0000313" key="11">
    <source>
        <dbReference type="EMBL" id="SQI52571.1"/>
    </source>
</evidence>
<sequence>MKVAYLGPKGTFSEEAALKYFSDEEITTIDHGTILDVLEAVAEERVDKGIVPIENAIEGTITMTTDGLTNYEVWVEGEAILPVTLHLLTVEDANLENIKEVWSIPPALAQCRTYTRELKAETKHYSSTAQAAESLKNEDRLDAGAIASELAAKTFGLKIAKSNIQDFEGNSTRFLILSKKEAAKGVAEKTMLLVTPTEDRPGLLAVILNVFSSLGVNLTWIESRPTKVKLGTYRFFLEAGEGVHEKNLQKAITILETYGYDVRVLGSYNAKHL</sequence>
<evidence type="ECO:0000256" key="3">
    <source>
        <dbReference type="ARBA" id="ARBA00021872"/>
    </source>
</evidence>
<dbReference type="Proteomes" id="UP000249134">
    <property type="component" value="Chromosome 1"/>
</dbReference>
<feature type="domain" description="ACT" evidence="10">
    <location>
        <begin position="192"/>
        <end position="269"/>
    </location>
</feature>
<dbReference type="EC" id="4.2.1.51" evidence="2"/>
<dbReference type="SUPFAM" id="SSF55021">
    <property type="entry name" value="ACT-like"/>
    <property type="match status" value="1"/>
</dbReference>
<name>A0A2X4VNU5_LEDLE</name>
<dbReference type="STRING" id="1348624.GCA_001591545_02739"/>
<keyword evidence="6" id="KW-0584">Phenylalanine biosynthesis</keyword>
<evidence type="ECO:0000256" key="5">
    <source>
        <dbReference type="ARBA" id="ARBA00023141"/>
    </source>
</evidence>
<evidence type="ECO:0000259" key="10">
    <source>
        <dbReference type="PROSITE" id="PS51671"/>
    </source>
</evidence>
<dbReference type="KEGG" id="blen:NCTC4824_00463"/>
<keyword evidence="4" id="KW-0028">Amino-acid biosynthesis</keyword>
<dbReference type="InterPro" id="IPR002912">
    <property type="entry name" value="ACT_dom"/>
</dbReference>
<dbReference type="NCBIfam" id="NF008865">
    <property type="entry name" value="PRK11898.1"/>
    <property type="match status" value="1"/>
</dbReference>
<dbReference type="CDD" id="cd13633">
    <property type="entry name" value="PBP2_Sa-PDT_like"/>
    <property type="match status" value="1"/>
</dbReference>
<dbReference type="AlphaFoldDB" id="A0A2X4VNU5"/>
<evidence type="ECO:0000256" key="2">
    <source>
        <dbReference type="ARBA" id="ARBA00013147"/>
    </source>
</evidence>
<comment type="catalytic activity">
    <reaction evidence="8">
        <text>prephenate + H(+) = 3-phenylpyruvate + CO2 + H2O</text>
        <dbReference type="Rhea" id="RHEA:21648"/>
        <dbReference type="ChEBI" id="CHEBI:15377"/>
        <dbReference type="ChEBI" id="CHEBI:15378"/>
        <dbReference type="ChEBI" id="CHEBI:16526"/>
        <dbReference type="ChEBI" id="CHEBI:18005"/>
        <dbReference type="ChEBI" id="CHEBI:29934"/>
        <dbReference type="EC" id="4.2.1.51"/>
    </reaction>
</comment>
<dbReference type="EMBL" id="LS483476">
    <property type="protein sequence ID" value="SQI52571.1"/>
    <property type="molecule type" value="Genomic_DNA"/>
</dbReference>
<dbReference type="PROSITE" id="PS51171">
    <property type="entry name" value="PREPHENATE_DEHYDR_3"/>
    <property type="match status" value="1"/>
</dbReference>
<protein>
    <recommendedName>
        <fullName evidence="3">Prephenate dehydratase</fullName>
        <ecNumber evidence="2">4.2.1.51</ecNumber>
    </recommendedName>
</protein>
<evidence type="ECO:0000256" key="8">
    <source>
        <dbReference type="ARBA" id="ARBA00047848"/>
    </source>
</evidence>
<dbReference type="Gene3D" id="3.40.190.10">
    <property type="entry name" value="Periplasmic binding protein-like II"/>
    <property type="match status" value="2"/>
</dbReference>
<keyword evidence="12" id="KW-1185">Reference proteome</keyword>
<dbReference type="PROSITE" id="PS51671">
    <property type="entry name" value="ACT"/>
    <property type="match status" value="1"/>
</dbReference>
<dbReference type="Pfam" id="PF00800">
    <property type="entry name" value="PDT"/>
    <property type="match status" value="1"/>
</dbReference>
<evidence type="ECO:0000256" key="4">
    <source>
        <dbReference type="ARBA" id="ARBA00022605"/>
    </source>
</evidence>
<dbReference type="Gene3D" id="3.30.70.260">
    <property type="match status" value="1"/>
</dbReference>
<accession>A0A2X4VNU5</accession>
<evidence type="ECO:0000313" key="12">
    <source>
        <dbReference type="Proteomes" id="UP000249134"/>
    </source>
</evidence>
<reference evidence="11 12" key="1">
    <citation type="submission" date="2018-06" db="EMBL/GenBank/DDBJ databases">
        <authorList>
            <consortium name="Pathogen Informatics"/>
            <person name="Doyle S."/>
        </authorList>
    </citation>
    <scope>NUCLEOTIDE SEQUENCE [LARGE SCALE GENOMIC DNA]</scope>
    <source>
        <strain evidence="11 12">NCTC4824</strain>
    </source>
</reference>
<dbReference type="UniPathway" id="UPA00121">
    <property type="reaction ID" value="UER00345"/>
</dbReference>
<dbReference type="PANTHER" id="PTHR21022:SF19">
    <property type="entry name" value="PREPHENATE DEHYDRATASE-RELATED"/>
    <property type="match status" value="1"/>
</dbReference>
<evidence type="ECO:0000256" key="6">
    <source>
        <dbReference type="ARBA" id="ARBA00023222"/>
    </source>
</evidence>
<dbReference type="PANTHER" id="PTHR21022">
    <property type="entry name" value="PREPHENATE DEHYDRATASE P PROTEIN"/>
    <property type="match status" value="1"/>
</dbReference>